<proteinExistence type="predicted"/>
<dbReference type="EMBL" id="JANBPK010001201">
    <property type="protein sequence ID" value="KAJ2924880.1"/>
    <property type="molecule type" value="Genomic_DNA"/>
</dbReference>
<accession>A0A9W8J5I8</accession>
<organism evidence="3 4">
    <name type="scientific">Candolleomyces eurysporus</name>
    <dbReference type="NCBI Taxonomy" id="2828524"/>
    <lineage>
        <taxon>Eukaryota</taxon>
        <taxon>Fungi</taxon>
        <taxon>Dikarya</taxon>
        <taxon>Basidiomycota</taxon>
        <taxon>Agaricomycotina</taxon>
        <taxon>Agaricomycetes</taxon>
        <taxon>Agaricomycetidae</taxon>
        <taxon>Agaricales</taxon>
        <taxon>Agaricineae</taxon>
        <taxon>Psathyrellaceae</taxon>
        <taxon>Candolleomyces</taxon>
    </lineage>
</organism>
<feature type="non-terminal residue" evidence="3">
    <location>
        <position position="221"/>
    </location>
</feature>
<keyword evidence="2" id="KW-0732">Signal</keyword>
<evidence type="ECO:0000313" key="3">
    <source>
        <dbReference type="EMBL" id="KAJ2924880.1"/>
    </source>
</evidence>
<protein>
    <submittedName>
        <fullName evidence="3">Uncharacterized protein</fullName>
    </submittedName>
</protein>
<sequence length="221" mass="23633">MKLTTTITLSALAAIATRVFVWASPDPLRLAQVSQGSDLEIRGEFMDYEPETLWERSFEEELDERSIYDDKLELDARDLRNAIEDYLYARAARKAAQHAIKGFGDTAAASIAGHANQALNQRKPRTGGGLRPSRSRSKSPGGKGKSKLGGAARKSLPTRNRSRSKSPAGKGKSKIGSALGAKKQFQKGSARAAAKKGANAIIAKQKAGANGRSAAAKARKK</sequence>
<keyword evidence="4" id="KW-1185">Reference proteome</keyword>
<evidence type="ECO:0000313" key="4">
    <source>
        <dbReference type="Proteomes" id="UP001140091"/>
    </source>
</evidence>
<gene>
    <name evidence="3" type="ORF">H1R20_g12211</name>
</gene>
<comment type="caution">
    <text evidence="3">The sequence shown here is derived from an EMBL/GenBank/DDBJ whole genome shotgun (WGS) entry which is preliminary data.</text>
</comment>
<feature type="region of interest" description="Disordered" evidence="1">
    <location>
        <begin position="115"/>
        <end position="198"/>
    </location>
</feature>
<feature type="chain" id="PRO_5040824710" evidence="2">
    <location>
        <begin position="24"/>
        <end position="221"/>
    </location>
</feature>
<evidence type="ECO:0000256" key="2">
    <source>
        <dbReference type="SAM" id="SignalP"/>
    </source>
</evidence>
<name>A0A9W8J5I8_9AGAR</name>
<dbReference type="AlphaFoldDB" id="A0A9W8J5I8"/>
<reference evidence="3" key="1">
    <citation type="submission" date="2022-06" db="EMBL/GenBank/DDBJ databases">
        <title>Genome Sequence of Candolleomyces eurysporus.</title>
        <authorList>
            <person name="Buettner E."/>
        </authorList>
    </citation>
    <scope>NUCLEOTIDE SEQUENCE</scope>
    <source>
        <strain evidence="3">VTCC 930004</strain>
    </source>
</reference>
<dbReference type="OrthoDB" id="10467231at2759"/>
<feature type="compositionally biased region" description="Low complexity" evidence="1">
    <location>
        <begin position="186"/>
        <end position="198"/>
    </location>
</feature>
<evidence type="ECO:0000256" key="1">
    <source>
        <dbReference type="SAM" id="MobiDB-lite"/>
    </source>
</evidence>
<dbReference type="Proteomes" id="UP001140091">
    <property type="component" value="Unassembled WGS sequence"/>
</dbReference>
<feature type="signal peptide" evidence="2">
    <location>
        <begin position="1"/>
        <end position="23"/>
    </location>
</feature>